<feature type="transmembrane region" description="Helical" evidence="2">
    <location>
        <begin position="391"/>
        <end position="412"/>
    </location>
</feature>
<feature type="transmembrane region" description="Helical" evidence="2">
    <location>
        <begin position="424"/>
        <end position="444"/>
    </location>
</feature>
<sequence>MPQSSTSSAPPLLRQIASLAGPIFIANLAIVLTGTMDTVMVGHVSAVELAGVALGATVINWLLVSFASVIQGLSPIAGYLFGAKDYPKIGLALAQGLWLSVPLSIIALLLGANTQFWLDLAGISGPEAEVAAHYIRSALPSIPAVILARSFIAVNSAVSKPAITMAVMLASVALKIPLNLLFIYGGAGVPAMGGAGAGLASSVSCSFSLAAYALVWRLHPCFVRMRAGARARISLPLLARLLRLGVPIGLSSFFEMSSYTLMAIFIARFGVEALSAHQIVANLVWLYYVLPMAVGIAGSVLVSQALGAGRAEKAREAARACVQVSLCCAAVIAAFTWCFRAGIASFYSSDPAIQAATVAFLAWVPLYHLMDSLQCASSNILRGYQVTFLPMAVSSLLLCGVGVGLGCVFSGVVPGTGFHAGAIAFWQAADAALVLAAAALLFLLRRCARRALHKFPEAIAEMKL</sequence>
<feature type="transmembrane region" description="Helical" evidence="2">
    <location>
        <begin position="12"/>
        <end position="32"/>
    </location>
</feature>
<feature type="transmembrane region" description="Helical" evidence="2">
    <location>
        <begin position="52"/>
        <end position="82"/>
    </location>
</feature>
<dbReference type="NCBIfam" id="TIGR00797">
    <property type="entry name" value="matE"/>
    <property type="match status" value="1"/>
</dbReference>
<proteinExistence type="predicted"/>
<keyword evidence="1" id="KW-0813">Transport</keyword>
<evidence type="ECO:0000313" key="3">
    <source>
        <dbReference type="EMBL" id="MCG5031555.1"/>
    </source>
</evidence>
<dbReference type="RefSeq" id="WP_237979395.1">
    <property type="nucleotide sequence ID" value="NZ_JAKNCT010000010.1"/>
</dbReference>
<accession>A0ABS9MSG9</accession>
<evidence type="ECO:0000256" key="2">
    <source>
        <dbReference type="SAM" id="Phobius"/>
    </source>
</evidence>
<dbReference type="Proteomes" id="UP001297600">
    <property type="component" value="Unassembled WGS sequence"/>
</dbReference>
<reference evidence="3 4" key="1">
    <citation type="submission" date="2022-02" db="EMBL/GenBank/DDBJ databases">
        <title>Mesosutterella porci, a novel member of the family Sutterellaceae from pig feces.</title>
        <authorList>
            <person name="Wylensek D."/>
            <person name="Clavel T."/>
        </authorList>
    </citation>
    <scope>NUCLEOTIDE SEQUENCE [LARGE SCALE GENOMIC DNA]</scope>
    <source>
        <strain evidence="4">oilRF-744-wt-GAM-9</strain>
    </source>
</reference>
<dbReference type="Pfam" id="PF01554">
    <property type="entry name" value="MatE"/>
    <property type="match status" value="2"/>
</dbReference>
<keyword evidence="2" id="KW-0472">Membrane</keyword>
<comment type="caution">
    <text evidence="3">The sequence shown here is derived from an EMBL/GenBank/DDBJ whole genome shotgun (WGS) entry which is preliminary data.</text>
</comment>
<keyword evidence="2" id="KW-1133">Transmembrane helix</keyword>
<keyword evidence="2" id="KW-0812">Transmembrane</keyword>
<feature type="transmembrane region" description="Helical" evidence="2">
    <location>
        <begin position="352"/>
        <end position="370"/>
    </location>
</feature>
<evidence type="ECO:0000256" key="1">
    <source>
        <dbReference type="ARBA" id="ARBA00022448"/>
    </source>
</evidence>
<feature type="transmembrane region" description="Helical" evidence="2">
    <location>
        <begin position="196"/>
        <end position="216"/>
    </location>
</feature>
<keyword evidence="4" id="KW-1185">Reference proteome</keyword>
<organism evidence="3 4">
    <name type="scientific">Mesosutterella porci</name>
    <dbReference type="NCBI Taxonomy" id="2915351"/>
    <lineage>
        <taxon>Bacteria</taxon>
        <taxon>Pseudomonadati</taxon>
        <taxon>Pseudomonadota</taxon>
        <taxon>Betaproteobacteria</taxon>
        <taxon>Burkholderiales</taxon>
        <taxon>Sutterellaceae</taxon>
        <taxon>Mesosutterella</taxon>
    </lineage>
</organism>
<dbReference type="InterPro" id="IPR002528">
    <property type="entry name" value="MATE_fam"/>
</dbReference>
<dbReference type="EMBL" id="JAKNCT010000010">
    <property type="protein sequence ID" value="MCG5031555.1"/>
    <property type="molecule type" value="Genomic_DNA"/>
</dbReference>
<dbReference type="PANTHER" id="PTHR43298">
    <property type="entry name" value="MULTIDRUG RESISTANCE PROTEIN NORM-RELATED"/>
    <property type="match status" value="1"/>
</dbReference>
<feature type="transmembrane region" description="Helical" evidence="2">
    <location>
        <begin position="320"/>
        <end position="346"/>
    </location>
</feature>
<dbReference type="InterPro" id="IPR050222">
    <property type="entry name" value="MATE_MdtK"/>
</dbReference>
<dbReference type="PANTHER" id="PTHR43298:SF2">
    <property type="entry name" value="FMN_FAD EXPORTER YEEO-RELATED"/>
    <property type="match status" value="1"/>
</dbReference>
<evidence type="ECO:0000313" key="4">
    <source>
        <dbReference type="Proteomes" id="UP001297600"/>
    </source>
</evidence>
<feature type="transmembrane region" description="Helical" evidence="2">
    <location>
        <begin position="163"/>
        <end position="184"/>
    </location>
</feature>
<feature type="transmembrane region" description="Helical" evidence="2">
    <location>
        <begin position="285"/>
        <end position="308"/>
    </location>
</feature>
<gene>
    <name evidence="3" type="ORF">MAF45_08890</name>
</gene>
<name>A0ABS9MSG9_9BURK</name>
<feature type="transmembrane region" description="Helical" evidence="2">
    <location>
        <begin position="89"/>
        <end position="111"/>
    </location>
</feature>
<protein>
    <submittedName>
        <fullName evidence="3">MATE family efflux transporter</fullName>
    </submittedName>
</protein>
<feature type="transmembrane region" description="Helical" evidence="2">
    <location>
        <begin position="237"/>
        <end position="265"/>
    </location>
</feature>